<evidence type="ECO:0000313" key="2">
    <source>
        <dbReference type="EMBL" id="MFO7193430.1"/>
    </source>
</evidence>
<keyword evidence="1" id="KW-1133">Transmembrane helix</keyword>
<keyword evidence="1" id="KW-0472">Membrane</keyword>
<feature type="transmembrane region" description="Helical" evidence="1">
    <location>
        <begin position="21"/>
        <end position="43"/>
    </location>
</feature>
<evidence type="ECO:0000256" key="1">
    <source>
        <dbReference type="SAM" id="Phobius"/>
    </source>
</evidence>
<comment type="caution">
    <text evidence="2">The sequence shown here is derived from an EMBL/GenBank/DDBJ whole genome shotgun (WGS) entry which is preliminary data.</text>
</comment>
<keyword evidence="1" id="KW-0812">Transmembrane</keyword>
<accession>A0ABD6FHC8</accession>
<dbReference type="Proteomes" id="UP000249324">
    <property type="component" value="Unassembled WGS sequence"/>
</dbReference>
<name>A0ABD6FHC8_9PSEU</name>
<evidence type="ECO:0000313" key="3">
    <source>
        <dbReference type="Proteomes" id="UP000249324"/>
    </source>
</evidence>
<dbReference type="EMBL" id="QGUI02000212">
    <property type="protein sequence ID" value="MFO7193430.1"/>
    <property type="molecule type" value="Genomic_DNA"/>
</dbReference>
<organism evidence="2 3">
    <name type="scientific">Thermocrispum agreste</name>
    <dbReference type="NCBI Taxonomy" id="37925"/>
    <lineage>
        <taxon>Bacteria</taxon>
        <taxon>Bacillati</taxon>
        <taxon>Actinomycetota</taxon>
        <taxon>Actinomycetes</taxon>
        <taxon>Pseudonocardiales</taxon>
        <taxon>Pseudonocardiaceae</taxon>
        <taxon>Thermocrispum</taxon>
    </lineage>
</organism>
<protein>
    <submittedName>
        <fullName evidence="2">Uncharacterized protein</fullName>
    </submittedName>
</protein>
<gene>
    <name evidence="2" type="ORF">DIU77_014405</name>
</gene>
<dbReference type="AlphaFoldDB" id="A0ABD6FHC8"/>
<sequence>MAKVFERGEGRYTYRVFGRRVVWAPLWWVAVVLLGVAIFRLFVIPVHVTNNGGETVYECGGAAFGSTAHRLGASGSERIEASEYGERRCARERTVETERGMAFAAVALLPFWLGIRQVRGSWVPWQHVAAATCVGVSMMLLLGPDESSLGAECGSPLWVDVERSSNEQIEDRSCIIERPSRVGWAVFWGVLSVPFVISASRRDDHQ</sequence>
<proteinExistence type="predicted"/>
<reference evidence="2 3" key="1">
    <citation type="journal article" date="2021" name="BMC Genomics">
        <title>Genome-resolved metagenome and metatranscriptome analyses of thermophilic composting reveal key bacterial players and their metabolic interactions.</title>
        <authorList>
            <person name="Braga L.P.P."/>
            <person name="Pereira R.V."/>
            <person name="Martins L.F."/>
            <person name="Moura L.M.S."/>
            <person name="Sanchez F.B."/>
            <person name="Patane J.S.L."/>
            <person name="da Silva A.M."/>
            <person name="Setubal J.C."/>
        </authorList>
    </citation>
    <scope>NUCLEOTIDE SEQUENCE [LARGE SCALE GENOMIC DNA]</scope>
    <source>
        <strain evidence="2">ZC4RG45</strain>
    </source>
</reference>